<dbReference type="AlphaFoldDB" id="A0AAN9P7G6"/>
<evidence type="ECO:0000256" key="2">
    <source>
        <dbReference type="SAM" id="Phobius"/>
    </source>
</evidence>
<keyword evidence="2" id="KW-0812">Transmembrane</keyword>
<organism evidence="3 4">
    <name type="scientific">Crotalaria pallida</name>
    <name type="common">Smooth rattlebox</name>
    <name type="synonym">Crotalaria striata</name>
    <dbReference type="NCBI Taxonomy" id="3830"/>
    <lineage>
        <taxon>Eukaryota</taxon>
        <taxon>Viridiplantae</taxon>
        <taxon>Streptophyta</taxon>
        <taxon>Embryophyta</taxon>
        <taxon>Tracheophyta</taxon>
        <taxon>Spermatophyta</taxon>
        <taxon>Magnoliopsida</taxon>
        <taxon>eudicotyledons</taxon>
        <taxon>Gunneridae</taxon>
        <taxon>Pentapetalae</taxon>
        <taxon>rosids</taxon>
        <taxon>fabids</taxon>
        <taxon>Fabales</taxon>
        <taxon>Fabaceae</taxon>
        <taxon>Papilionoideae</taxon>
        <taxon>50 kb inversion clade</taxon>
        <taxon>genistoids sensu lato</taxon>
        <taxon>core genistoids</taxon>
        <taxon>Crotalarieae</taxon>
        <taxon>Crotalaria</taxon>
    </lineage>
</organism>
<feature type="transmembrane region" description="Helical" evidence="2">
    <location>
        <begin position="77"/>
        <end position="97"/>
    </location>
</feature>
<dbReference type="EMBL" id="JAYWIO010000001">
    <property type="protein sequence ID" value="KAK7287269.1"/>
    <property type="molecule type" value="Genomic_DNA"/>
</dbReference>
<gene>
    <name evidence="3" type="ORF">RIF29_00464</name>
</gene>
<sequence>MSSDRQPKTNPLFPFERAVLAPPTWRLPKGEGSKRTPTSGAPSEAERAKIEKVLVVRKKKKVVEEYDWCRNGLAASFSHGVVVAHFIIGMLSLVTLVSL</sequence>
<keyword evidence="2" id="KW-1133">Transmembrane helix</keyword>
<comment type="caution">
    <text evidence="3">The sequence shown here is derived from an EMBL/GenBank/DDBJ whole genome shotgun (WGS) entry which is preliminary data.</text>
</comment>
<evidence type="ECO:0000313" key="4">
    <source>
        <dbReference type="Proteomes" id="UP001372338"/>
    </source>
</evidence>
<proteinExistence type="predicted"/>
<feature type="region of interest" description="Disordered" evidence="1">
    <location>
        <begin position="22"/>
        <end position="45"/>
    </location>
</feature>
<dbReference type="Proteomes" id="UP001372338">
    <property type="component" value="Unassembled WGS sequence"/>
</dbReference>
<evidence type="ECO:0000313" key="3">
    <source>
        <dbReference type="EMBL" id="KAK7287269.1"/>
    </source>
</evidence>
<keyword evidence="4" id="KW-1185">Reference proteome</keyword>
<protein>
    <submittedName>
        <fullName evidence="3">Uncharacterized protein</fullName>
    </submittedName>
</protein>
<reference evidence="3 4" key="1">
    <citation type="submission" date="2024-01" db="EMBL/GenBank/DDBJ databases">
        <title>The genomes of 5 underutilized Papilionoideae crops provide insights into root nodulation and disease resistanc.</title>
        <authorList>
            <person name="Yuan L."/>
        </authorList>
    </citation>
    <scope>NUCLEOTIDE SEQUENCE [LARGE SCALE GENOMIC DNA]</scope>
    <source>
        <strain evidence="3">ZHUSHIDOU_FW_LH</strain>
        <tissue evidence="3">Leaf</tissue>
    </source>
</reference>
<name>A0AAN9P7G6_CROPI</name>
<accession>A0AAN9P7G6</accession>
<evidence type="ECO:0000256" key="1">
    <source>
        <dbReference type="SAM" id="MobiDB-lite"/>
    </source>
</evidence>
<keyword evidence="2" id="KW-0472">Membrane</keyword>